<evidence type="ECO:0000256" key="2">
    <source>
        <dbReference type="SAM" id="Phobius"/>
    </source>
</evidence>
<organism evidence="3 4">
    <name type="scientific">Candidatus Chloroploca asiatica</name>
    <dbReference type="NCBI Taxonomy" id="1506545"/>
    <lineage>
        <taxon>Bacteria</taxon>
        <taxon>Bacillati</taxon>
        <taxon>Chloroflexota</taxon>
        <taxon>Chloroflexia</taxon>
        <taxon>Chloroflexales</taxon>
        <taxon>Chloroflexineae</taxon>
        <taxon>Oscillochloridaceae</taxon>
        <taxon>Candidatus Chloroploca</taxon>
    </lineage>
</organism>
<gene>
    <name evidence="3" type="ORF">A9Q02_19620</name>
</gene>
<evidence type="ECO:0000256" key="1">
    <source>
        <dbReference type="SAM" id="MobiDB-lite"/>
    </source>
</evidence>
<dbReference type="Proteomes" id="UP000220922">
    <property type="component" value="Unassembled WGS sequence"/>
</dbReference>
<dbReference type="EMBL" id="LYXE01000168">
    <property type="protein sequence ID" value="PDV97053.1"/>
    <property type="molecule type" value="Genomic_DNA"/>
</dbReference>
<keyword evidence="2" id="KW-0472">Membrane</keyword>
<name>A0A2H3KH32_9CHLR</name>
<feature type="transmembrane region" description="Helical" evidence="2">
    <location>
        <begin position="84"/>
        <end position="103"/>
    </location>
</feature>
<feature type="compositionally biased region" description="Pro residues" evidence="1">
    <location>
        <begin position="200"/>
        <end position="209"/>
    </location>
</feature>
<accession>A0A2H3KH32</accession>
<dbReference type="AlphaFoldDB" id="A0A2H3KH32"/>
<protein>
    <recommendedName>
        <fullName evidence="5">SH3b domain-containing protein</fullName>
    </recommendedName>
</protein>
<keyword evidence="4" id="KW-1185">Reference proteome</keyword>
<evidence type="ECO:0008006" key="5">
    <source>
        <dbReference type="Google" id="ProtNLM"/>
    </source>
</evidence>
<sequence length="259" mass="25979">MGYVPPRGADGRIIVGPLFGDGDPPPPADAAAPTSDPPPSAHAPPAARAPAPAPARHTDAPTPFGMLRPGATTAPAGPRRHARLVLAVALACLLLGGGLWATWPRPEPVALPSATNPAPPPAATTARHVLPRAVVAFAAPEGVVVGALEPGRPYTTLATQDGWLRIAADGSGTVWIRAWELTGSGPPTATPTATALPTATPRPPPPPPAAPIAPALTCVPVIDGNFGGTLGHACGATSAERQQRALELLQAADQARSGE</sequence>
<reference evidence="3 4" key="1">
    <citation type="submission" date="2016-05" db="EMBL/GenBank/DDBJ databases">
        <authorList>
            <person name="Lavstsen T."/>
            <person name="Jespersen J.S."/>
        </authorList>
    </citation>
    <scope>NUCLEOTIDE SEQUENCE [LARGE SCALE GENOMIC DNA]</scope>
    <source>
        <strain evidence="3 4">B7-9</strain>
    </source>
</reference>
<proteinExistence type="predicted"/>
<feature type="region of interest" description="Disordered" evidence="1">
    <location>
        <begin position="1"/>
        <end position="76"/>
    </location>
</feature>
<comment type="caution">
    <text evidence="3">The sequence shown here is derived from an EMBL/GenBank/DDBJ whole genome shotgun (WGS) entry which is preliminary data.</text>
</comment>
<evidence type="ECO:0000313" key="4">
    <source>
        <dbReference type="Proteomes" id="UP000220922"/>
    </source>
</evidence>
<keyword evidence="2" id="KW-0812">Transmembrane</keyword>
<feature type="compositionally biased region" description="Low complexity" evidence="1">
    <location>
        <begin position="186"/>
        <end position="199"/>
    </location>
</feature>
<feature type="region of interest" description="Disordered" evidence="1">
    <location>
        <begin position="182"/>
        <end position="209"/>
    </location>
</feature>
<evidence type="ECO:0000313" key="3">
    <source>
        <dbReference type="EMBL" id="PDV97053.1"/>
    </source>
</evidence>
<keyword evidence="2" id="KW-1133">Transmembrane helix</keyword>